<reference evidence="1" key="1">
    <citation type="submission" date="2022-06" db="EMBL/GenBank/DDBJ databases">
        <title>Phylogenomic reconstructions and comparative analyses of Kickxellomycotina fungi.</title>
        <authorList>
            <person name="Reynolds N.K."/>
            <person name="Stajich J.E."/>
            <person name="Barry K."/>
            <person name="Grigoriev I.V."/>
            <person name="Crous P."/>
            <person name="Smith M.E."/>
        </authorList>
    </citation>
    <scope>NUCLEOTIDE SEQUENCE</scope>
    <source>
        <strain evidence="1">RSA 2271</strain>
    </source>
</reference>
<sequence>RPQNRPNWRFQKFAPILGLNMWQEAYLLDYGLDKEAYIAKFWEVVNWDLVHQRLFKNESLSAPKPRQQQQQQQQQQQ</sequence>
<organism evidence="1 2">
    <name type="scientific">Spiromyces aspiralis</name>
    <dbReference type="NCBI Taxonomy" id="68401"/>
    <lineage>
        <taxon>Eukaryota</taxon>
        <taxon>Fungi</taxon>
        <taxon>Fungi incertae sedis</taxon>
        <taxon>Zoopagomycota</taxon>
        <taxon>Kickxellomycotina</taxon>
        <taxon>Kickxellomycetes</taxon>
        <taxon>Kickxellales</taxon>
        <taxon>Kickxellaceae</taxon>
        <taxon>Spiromyces</taxon>
    </lineage>
</organism>
<protein>
    <submittedName>
        <fullName evidence="1">Uncharacterized protein</fullName>
    </submittedName>
</protein>
<keyword evidence="2" id="KW-1185">Reference proteome</keyword>
<name>A0ACC1HNI0_9FUNG</name>
<dbReference type="EMBL" id="JAMZIH010001595">
    <property type="protein sequence ID" value="KAJ1678059.1"/>
    <property type="molecule type" value="Genomic_DNA"/>
</dbReference>
<dbReference type="Proteomes" id="UP001145114">
    <property type="component" value="Unassembled WGS sequence"/>
</dbReference>
<evidence type="ECO:0000313" key="1">
    <source>
        <dbReference type="EMBL" id="KAJ1678059.1"/>
    </source>
</evidence>
<gene>
    <name evidence="1" type="ORF">EV182_004869</name>
</gene>
<comment type="caution">
    <text evidence="1">The sequence shown here is derived from an EMBL/GenBank/DDBJ whole genome shotgun (WGS) entry which is preliminary data.</text>
</comment>
<feature type="non-terminal residue" evidence="1">
    <location>
        <position position="1"/>
    </location>
</feature>
<accession>A0ACC1HNI0</accession>
<proteinExistence type="predicted"/>
<evidence type="ECO:0000313" key="2">
    <source>
        <dbReference type="Proteomes" id="UP001145114"/>
    </source>
</evidence>